<organism evidence="5 6">
    <name type="scientific">Salvator merianae</name>
    <name type="common">Argentine black and white tegu</name>
    <name type="synonym">Tupinambis merianae</name>
    <dbReference type="NCBI Taxonomy" id="96440"/>
    <lineage>
        <taxon>Eukaryota</taxon>
        <taxon>Metazoa</taxon>
        <taxon>Chordata</taxon>
        <taxon>Craniata</taxon>
        <taxon>Vertebrata</taxon>
        <taxon>Euteleostomi</taxon>
        <taxon>Lepidosauria</taxon>
        <taxon>Squamata</taxon>
        <taxon>Bifurcata</taxon>
        <taxon>Unidentata</taxon>
        <taxon>Episquamata</taxon>
        <taxon>Laterata</taxon>
        <taxon>Teiioidea</taxon>
        <taxon>Teiidae</taxon>
        <taxon>Salvator</taxon>
    </lineage>
</organism>
<evidence type="ECO:0000256" key="2">
    <source>
        <dbReference type="ARBA" id="ARBA00093393"/>
    </source>
</evidence>
<dbReference type="Ensembl" id="ENSSMRT00000026477.1">
    <property type="protein sequence ID" value="ENSSMRP00000022641.1"/>
    <property type="gene ID" value="ENSSMRG00000017583.1"/>
</dbReference>
<keyword evidence="6" id="KW-1185">Reference proteome</keyword>
<dbReference type="GO" id="GO:0051059">
    <property type="term" value="F:NF-kappaB binding"/>
    <property type="evidence" value="ECO:0007669"/>
    <property type="project" value="TreeGrafter"/>
</dbReference>
<dbReference type="InterPro" id="IPR017920">
    <property type="entry name" value="COMM"/>
</dbReference>
<comment type="similarity">
    <text evidence="3">Belongs to the COMM domain-containing protein 6 family.</text>
</comment>
<dbReference type="AlphaFoldDB" id="A0A8D0DW09"/>
<proteinExistence type="inferred from homology"/>
<comment type="function">
    <text evidence="2">Scaffold protein in the commander complex that is essential for endosomal recycling of transmembrane cargos; the commander complex is composed of the CCC subcomplex and the retriever subcomplex. May modulate activity of cullin-RING E3 ubiquitin ligase (CRL) complexes. Down-regulates activation of NF-kappa-B. Inhibits TNF-induced NFKB1 activation.</text>
</comment>
<accession>A0A8D0DW09</accession>
<sequence length="210" mass="23055">MSMAAGVTAMGLGRLHEPWDFGSTNEIIKALPQDLFAELCQQIIQYLQGHNPAVNTVELCQRFQAAGIEVIPRDLERVVNAVSFVFSIAAKNKLSSEELSTRLGNAVGTLPKQAEQVIQHIWKEQGRSVVVLEDAQSVAAVGQLIDFQWKLGMAVSSDSCKSLKSPYITMALKVVDASGCITSKIFEMTIPQFQNFYSQFKDMAAVLETV</sequence>
<dbReference type="Proteomes" id="UP000694421">
    <property type="component" value="Unplaced"/>
</dbReference>
<dbReference type="PANTHER" id="PTHR16231">
    <property type="entry name" value="COMM DOMAIN-CONTAINING PROTEIN 4-8 FAMILY MEMBER"/>
    <property type="match status" value="1"/>
</dbReference>
<reference evidence="5" key="2">
    <citation type="submission" date="2025-09" db="UniProtKB">
        <authorList>
            <consortium name="Ensembl"/>
        </authorList>
    </citation>
    <scope>IDENTIFICATION</scope>
</reference>
<feature type="domain" description="COMM" evidence="4">
    <location>
        <begin position="143"/>
        <end position="210"/>
    </location>
</feature>
<evidence type="ECO:0000256" key="1">
    <source>
        <dbReference type="ARBA" id="ARBA00039908"/>
    </source>
</evidence>
<dbReference type="InterPro" id="IPR047155">
    <property type="entry name" value="COMMD4/6/7/8"/>
</dbReference>
<dbReference type="Pfam" id="PF21672">
    <property type="entry name" value="COMM_HN"/>
    <property type="match status" value="1"/>
</dbReference>
<dbReference type="Pfam" id="PF07258">
    <property type="entry name" value="COMM_domain"/>
    <property type="match status" value="1"/>
</dbReference>
<evidence type="ECO:0000313" key="5">
    <source>
        <dbReference type="Ensembl" id="ENSSMRP00000022641.1"/>
    </source>
</evidence>
<dbReference type="PANTHER" id="PTHR16231:SF5">
    <property type="entry name" value="COMM DOMAIN-CONTAINING PROTEIN 6"/>
    <property type="match status" value="1"/>
</dbReference>
<dbReference type="GeneTree" id="ENSGT00390000018369"/>
<reference evidence="5" key="1">
    <citation type="submission" date="2025-08" db="UniProtKB">
        <authorList>
            <consortium name="Ensembl"/>
        </authorList>
    </citation>
    <scope>IDENTIFICATION</scope>
</reference>
<name>A0A8D0DW09_SALMN</name>
<evidence type="ECO:0000259" key="4">
    <source>
        <dbReference type="PROSITE" id="PS51269"/>
    </source>
</evidence>
<evidence type="ECO:0000313" key="6">
    <source>
        <dbReference type="Proteomes" id="UP000694421"/>
    </source>
</evidence>
<dbReference type="OMA" id="TISQFQN"/>
<dbReference type="PROSITE" id="PS51269">
    <property type="entry name" value="COMM"/>
    <property type="match status" value="1"/>
</dbReference>
<evidence type="ECO:0000256" key="3">
    <source>
        <dbReference type="ARBA" id="ARBA00093468"/>
    </source>
</evidence>
<protein>
    <recommendedName>
        <fullName evidence="1">COMM domain-containing protein 6</fullName>
    </recommendedName>
</protein>